<evidence type="ECO:0000313" key="2">
    <source>
        <dbReference type="Proteomes" id="UP000555448"/>
    </source>
</evidence>
<dbReference type="Proteomes" id="UP000555448">
    <property type="component" value="Unassembled WGS sequence"/>
</dbReference>
<dbReference type="NCBIfam" id="TIGR01987">
    <property type="entry name" value="HI0074"/>
    <property type="match status" value="1"/>
</dbReference>
<dbReference type="AlphaFoldDB" id="A0A7W7K825"/>
<sequence length="135" mass="15603">MELDFGPLTRAVARLGEGLTRYHQDTSDTQIRDGLIQRFEFTYDLSAKMLRRFLQASADIPEAVDQMSFPALIRTANEQDLLLGSWPDWHGYRDMRNITSHTYDEAKALKVVEAIPAFLEEARELLRRLQERSTS</sequence>
<dbReference type="EMBL" id="JACHLR010000002">
    <property type="protein sequence ID" value="MBB4857283.1"/>
    <property type="molecule type" value="Genomic_DNA"/>
</dbReference>
<dbReference type="Pfam" id="PF08780">
    <property type="entry name" value="NTase_sub_bind"/>
    <property type="match status" value="1"/>
</dbReference>
<dbReference type="SUPFAM" id="SSF81593">
    <property type="entry name" value="Nucleotidyltransferase substrate binding subunit/domain"/>
    <property type="match status" value="1"/>
</dbReference>
<organism evidence="1 2">
    <name type="scientific">Novosphingobium chloroacetimidivorans</name>
    <dbReference type="NCBI Taxonomy" id="1428314"/>
    <lineage>
        <taxon>Bacteria</taxon>
        <taxon>Pseudomonadati</taxon>
        <taxon>Pseudomonadota</taxon>
        <taxon>Alphaproteobacteria</taxon>
        <taxon>Sphingomonadales</taxon>
        <taxon>Sphingomonadaceae</taxon>
        <taxon>Novosphingobium</taxon>
    </lineage>
</organism>
<dbReference type="RefSeq" id="WP_184242579.1">
    <property type="nucleotide sequence ID" value="NZ_JACHLR010000002.1"/>
</dbReference>
<proteinExistence type="predicted"/>
<evidence type="ECO:0000313" key="1">
    <source>
        <dbReference type="EMBL" id="MBB4857283.1"/>
    </source>
</evidence>
<keyword evidence="2" id="KW-1185">Reference proteome</keyword>
<keyword evidence="1" id="KW-0808">Transferase</keyword>
<reference evidence="1 2" key="1">
    <citation type="submission" date="2020-08" db="EMBL/GenBank/DDBJ databases">
        <title>Functional genomics of gut bacteria from endangered species of beetles.</title>
        <authorList>
            <person name="Carlos-Shanley C."/>
        </authorList>
    </citation>
    <scope>NUCLEOTIDE SEQUENCE [LARGE SCALE GENOMIC DNA]</scope>
    <source>
        <strain evidence="1 2">S00245</strain>
    </source>
</reference>
<gene>
    <name evidence="1" type="ORF">HNO88_000590</name>
</gene>
<dbReference type="InterPro" id="IPR010235">
    <property type="entry name" value="HepT"/>
</dbReference>
<accession>A0A7W7K825</accession>
<comment type="caution">
    <text evidence="1">The sequence shown here is derived from an EMBL/GenBank/DDBJ whole genome shotgun (WGS) entry which is preliminary data.</text>
</comment>
<dbReference type="Gene3D" id="1.20.120.330">
    <property type="entry name" value="Nucleotidyltransferases domain 2"/>
    <property type="match status" value="1"/>
</dbReference>
<name>A0A7W7K825_9SPHN</name>
<protein>
    <submittedName>
        <fullName evidence="1">Nucleotidyltransferase substrate binding protein (TIGR01987 family)</fullName>
    </submittedName>
</protein>
<dbReference type="GO" id="GO:0016740">
    <property type="term" value="F:transferase activity"/>
    <property type="evidence" value="ECO:0007669"/>
    <property type="project" value="UniProtKB-KW"/>
</dbReference>